<dbReference type="GO" id="GO:0005634">
    <property type="term" value="C:nucleus"/>
    <property type="evidence" value="ECO:0007669"/>
    <property type="project" value="UniProtKB-SubCell"/>
</dbReference>
<keyword evidence="3 5" id="KW-0238">DNA-binding</keyword>
<dbReference type="PANTHER" id="PTHR31506:SF4">
    <property type="entry name" value="BES1_BZR1 PLANT TRANSCRIPTION FACTOR N-TERMINAL DOMAIN-CONTAINING PROTEIN"/>
    <property type="match status" value="1"/>
</dbReference>
<comment type="subcellular location">
    <subcellularLocation>
        <location evidence="5">Nucleus</location>
    </subcellularLocation>
</comment>
<gene>
    <name evidence="7" type="ORF">Adt_35651</name>
</gene>
<evidence type="ECO:0000313" key="8">
    <source>
        <dbReference type="Proteomes" id="UP001604336"/>
    </source>
</evidence>
<name>A0ABD1QFB8_9LAMI</name>
<keyword evidence="2 5" id="KW-0805">Transcription regulation</keyword>
<evidence type="ECO:0000259" key="6">
    <source>
        <dbReference type="Pfam" id="PF05687"/>
    </source>
</evidence>
<comment type="function">
    <text evidence="5">Functions in brassinosteroid signaling. May function as transcriptional repressor.</text>
</comment>
<dbReference type="EMBL" id="JBFOLK010000011">
    <property type="protein sequence ID" value="KAL2474915.1"/>
    <property type="molecule type" value="Genomic_DNA"/>
</dbReference>
<dbReference type="GO" id="GO:0009742">
    <property type="term" value="P:brassinosteroid mediated signaling pathway"/>
    <property type="evidence" value="ECO:0007669"/>
    <property type="project" value="UniProtKB-UniRule"/>
</dbReference>
<dbReference type="GO" id="GO:0003700">
    <property type="term" value="F:DNA-binding transcription factor activity"/>
    <property type="evidence" value="ECO:0007669"/>
    <property type="project" value="UniProtKB-UniRule"/>
</dbReference>
<evidence type="ECO:0000256" key="5">
    <source>
        <dbReference type="RuleBase" id="RU369040"/>
    </source>
</evidence>
<evidence type="ECO:0000256" key="3">
    <source>
        <dbReference type="ARBA" id="ARBA00023125"/>
    </source>
</evidence>
<dbReference type="InterPro" id="IPR008540">
    <property type="entry name" value="BES1_N"/>
</dbReference>
<dbReference type="AlphaFoldDB" id="A0ABD1QFB8"/>
<dbReference type="Pfam" id="PF05687">
    <property type="entry name" value="BES1_N"/>
    <property type="match status" value="1"/>
</dbReference>
<evidence type="ECO:0000256" key="4">
    <source>
        <dbReference type="ARBA" id="ARBA00023163"/>
    </source>
</evidence>
<dbReference type="PANTHER" id="PTHR31506">
    <property type="entry name" value="BES1/BZR1 HOMOLOG PROTEIN 3-RELATED"/>
    <property type="match status" value="1"/>
</dbReference>
<dbReference type="InterPro" id="IPR033264">
    <property type="entry name" value="BZR"/>
</dbReference>
<organism evidence="7 8">
    <name type="scientific">Abeliophyllum distichum</name>
    <dbReference type="NCBI Taxonomy" id="126358"/>
    <lineage>
        <taxon>Eukaryota</taxon>
        <taxon>Viridiplantae</taxon>
        <taxon>Streptophyta</taxon>
        <taxon>Embryophyta</taxon>
        <taxon>Tracheophyta</taxon>
        <taxon>Spermatophyta</taxon>
        <taxon>Magnoliopsida</taxon>
        <taxon>eudicotyledons</taxon>
        <taxon>Gunneridae</taxon>
        <taxon>Pentapetalae</taxon>
        <taxon>asterids</taxon>
        <taxon>lamiids</taxon>
        <taxon>Lamiales</taxon>
        <taxon>Oleaceae</taxon>
        <taxon>Forsythieae</taxon>
        <taxon>Abeliophyllum</taxon>
    </lineage>
</organism>
<evidence type="ECO:0000256" key="1">
    <source>
        <dbReference type="ARBA" id="ARBA00005909"/>
    </source>
</evidence>
<protein>
    <recommendedName>
        <fullName evidence="5">Protein BZR1 homolog</fullName>
    </recommendedName>
    <alternativeName>
        <fullName evidence="5">Protein BRASSINAZOLE-RESISTANT 1 homolog</fullName>
    </alternativeName>
</protein>
<accession>A0ABD1QFB8</accession>
<evidence type="ECO:0000256" key="2">
    <source>
        <dbReference type="ARBA" id="ARBA00023015"/>
    </source>
</evidence>
<comment type="caution">
    <text evidence="7">The sequence shown here is derived from an EMBL/GenBank/DDBJ whole genome shotgun (WGS) entry which is preliminary data.</text>
</comment>
<feature type="domain" description="BES1/BZR1 plant transcription factor N-terminal" evidence="6">
    <location>
        <begin position="18"/>
        <end position="84"/>
    </location>
</feature>
<proteinExistence type="inferred from homology"/>
<sequence>MKKDGRVRNRGNVRSAVLKEKTKMRERQRRSITTKIFHGLRQHGGCRLSPRVDINQVLRHLAQEAGWVIEPDGTTYRSTSTTTTSGIRVCPLCGGGRKGATPTPKTALWEPTPPLVAENVEQRPCLTAL</sequence>
<comment type="similarity">
    <text evidence="1 5">Belongs to the BZR/LAT61 family.</text>
</comment>
<keyword evidence="8" id="KW-1185">Reference proteome</keyword>
<dbReference type="GO" id="GO:0003677">
    <property type="term" value="F:DNA binding"/>
    <property type="evidence" value="ECO:0007669"/>
    <property type="project" value="UniProtKB-UniRule"/>
</dbReference>
<evidence type="ECO:0000313" key="7">
    <source>
        <dbReference type="EMBL" id="KAL2474915.1"/>
    </source>
</evidence>
<keyword evidence="4 5" id="KW-0804">Transcription</keyword>
<keyword evidence="5" id="KW-1070">Brassinosteroid signaling pathway</keyword>
<dbReference type="Proteomes" id="UP001604336">
    <property type="component" value="Unassembled WGS sequence"/>
</dbReference>
<reference evidence="8" key="1">
    <citation type="submission" date="2024-07" db="EMBL/GenBank/DDBJ databases">
        <title>Two chromosome-level genome assemblies of Korean endemic species Abeliophyllum distichum and Forsythia ovata (Oleaceae).</title>
        <authorList>
            <person name="Jang H."/>
        </authorList>
    </citation>
    <scope>NUCLEOTIDE SEQUENCE [LARGE SCALE GENOMIC DNA]</scope>
</reference>